<dbReference type="AlphaFoldDB" id="A0A5R9GHH1"/>
<dbReference type="SUPFAM" id="SSF55874">
    <property type="entry name" value="ATPase domain of HSP90 chaperone/DNA topoisomerase II/histidine kinase"/>
    <property type="match status" value="1"/>
</dbReference>
<dbReference type="PROSITE" id="PS50885">
    <property type="entry name" value="HAMP"/>
    <property type="match status" value="1"/>
</dbReference>
<evidence type="ECO:0000256" key="4">
    <source>
        <dbReference type="ARBA" id="ARBA00022679"/>
    </source>
</evidence>
<evidence type="ECO:0000256" key="5">
    <source>
        <dbReference type="ARBA" id="ARBA00023136"/>
    </source>
</evidence>
<keyword evidence="10" id="KW-1185">Reference proteome</keyword>
<dbReference type="Gene3D" id="6.10.340.10">
    <property type="match status" value="1"/>
</dbReference>
<name>A0A5R9GHH1_9BACL</name>
<dbReference type="PANTHER" id="PTHR34220">
    <property type="entry name" value="SENSOR HISTIDINE KINASE YPDA"/>
    <property type="match status" value="1"/>
</dbReference>
<organism evidence="9 10">
    <name type="scientific">Paenibacillus antri</name>
    <dbReference type="NCBI Taxonomy" id="2582848"/>
    <lineage>
        <taxon>Bacteria</taxon>
        <taxon>Bacillati</taxon>
        <taxon>Bacillota</taxon>
        <taxon>Bacilli</taxon>
        <taxon>Bacillales</taxon>
        <taxon>Paenibacillaceae</taxon>
        <taxon>Paenibacillus</taxon>
    </lineage>
</organism>
<evidence type="ECO:0000259" key="8">
    <source>
        <dbReference type="PROSITE" id="PS50885"/>
    </source>
</evidence>
<reference evidence="9 10" key="1">
    <citation type="submission" date="2019-05" db="EMBL/GenBank/DDBJ databases">
        <authorList>
            <person name="Narsing Rao M.P."/>
            <person name="Li W.J."/>
        </authorList>
    </citation>
    <scope>NUCLEOTIDE SEQUENCE [LARGE SCALE GENOMIC DNA]</scope>
    <source>
        <strain evidence="9 10">SYSU_K30003</strain>
    </source>
</reference>
<evidence type="ECO:0000313" key="9">
    <source>
        <dbReference type="EMBL" id="TLS50905.1"/>
    </source>
</evidence>
<dbReference type="CDD" id="cd06225">
    <property type="entry name" value="HAMP"/>
    <property type="match status" value="1"/>
</dbReference>
<dbReference type="Pfam" id="PF00672">
    <property type="entry name" value="HAMP"/>
    <property type="match status" value="1"/>
</dbReference>
<evidence type="ECO:0000256" key="6">
    <source>
        <dbReference type="SAM" id="MobiDB-lite"/>
    </source>
</evidence>
<evidence type="ECO:0000313" key="10">
    <source>
        <dbReference type="Proteomes" id="UP000309676"/>
    </source>
</evidence>
<sequence>MRRLPFYRVPTKGFNIFQKLVVAFLLAIIPILVVSALINRSGETAIYKEITNSLKSNAHFYLSSFELEMERVIRMKQQYILDSEVQRLMMFHMFYSDSEYVEAMQNIERRLQQLHDSSLFVQELKLHIPEIGMTIHNSRIDRVMPQAELDALEALYRSGKHIYPLNEDVLILGERYPTSNLGDLPATLWLEVILSRRNMEDSLREIVRYNDGEAMIVSRQGTWALGSLPRSALSLGQPLTQRLDLSVGAETGSGIGRFTLDGVSYIYASETSELLDASLIVYVPENSFLGPTRWYEQLYWILAGTSFVVVVAFSSWIFLLVHRPMVRLTAAFRRLEKGDFNISLQYGRKDEFHYLYQQFNKMSARLQQLIQDVYEQELRFNRAELKQLQAQINPHFLYNIFFLLNRIVQLEDVDNAKKLTKYLGQYFRFITRNKDDENAIGDELAHVDAYIGIQRLRFGSKLDARVEPIPAEAASARVPRLILQPIVENAFEYGLEDHLETGVLRVWSEISDGALAIHVEDNGASLPDETIRTLTAVLEEPKKSIETTGIVNVHRRLQLKFGSAYGLVVGRSALGGLHVTLRVPAEDRGQPGQPGQQESTGGERDVPTIDRGQ</sequence>
<dbReference type="SMART" id="SM00304">
    <property type="entry name" value="HAMP"/>
    <property type="match status" value="1"/>
</dbReference>
<feature type="transmembrane region" description="Helical" evidence="7">
    <location>
        <begin position="20"/>
        <end position="38"/>
    </location>
</feature>
<proteinExistence type="predicted"/>
<keyword evidence="4" id="KW-0808">Transferase</keyword>
<feature type="region of interest" description="Disordered" evidence="6">
    <location>
        <begin position="583"/>
        <end position="613"/>
    </location>
</feature>
<keyword evidence="3" id="KW-0597">Phosphoprotein</keyword>
<dbReference type="Pfam" id="PF06580">
    <property type="entry name" value="His_kinase"/>
    <property type="match status" value="1"/>
</dbReference>
<dbReference type="InterPro" id="IPR010559">
    <property type="entry name" value="Sig_transdc_His_kin_internal"/>
</dbReference>
<feature type="transmembrane region" description="Helical" evidence="7">
    <location>
        <begin position="298"/>
        <end position="321"/>
    </location>
</feature>
<dbReference type="SUPFAM" id="SSF158472">
    <property type="entry name" value="HAMP domain-like"/>
    <property type="match status" value="1"/>
</dbReference>
<evidence type="ECO:0000256" key="1">
    <source>
        <dbReference type="ARBA" id="ARBA00004651"/>
    </source>
</evidence>
<dbReference type="InterPro" id="IPR003660">
    <property type="entry name" value="HAMP_dom"/>
</dbReference>
<keyword evidence="7" id="KW-1133">Transmembrane helix</keyword>
<feature type="compositionally biased region" description="Basic and acidic residues" evidence="6">
    <location>
        <begin position="601"/>
        <end position="613"/>
    </location>
</feature>
<evidence type="ECO:0000256" key="2">
    <source>
        <dbReference type="ARBA" id="ARBA00022475"/>
    </source>
</evidence>
<comment type="caution">
    <text evidence="9">The sequence shown here is derived from an EMBL/GenBank/DDBJ whole genome shotgun (WGS) entry which is preliminary data.</text>
</comment>
<protein>
    <submittedName>
        <fullName evidence="9">HAMP domain-containing protein</fullName>
    </submittedName>
</protein>
<dbReference type="Proteomes" id="UP000309676">
    <property type="component" value="Unassembled WGS sequence"/>
</dbReference>
<keyword evidence="7" id="KW-0812">Transmembrane</keyword>
<dbReference type="RefSeq" id="WP_138195591.1">
    <property type="nucleotide sequence ID" value="NZ_VCIW01000012.1"/>
</dbReference>
<comment type="subcellular location">
    <subcellularLocation>
        <location evidence="1">Cell membrane</location>
        <topology evidence="1">Multi-pass membrane protein</topology>
    </subcellularLocation>
</comment>
<dbReference type="InterPro" id="IPR050640">
    <property type="entry name" value="Bact_2-comp_sensor_kinase"/>
</dbReference>
<gene>
    <name evidence="9" type="ORF">FE782_17820</name>
</gene>
<accession>A0A5R9GHH1</accession>
<evidence type="ECO:0000256" key="7">
    <source>
        <dbReference type="SAM" id="Phobius"/>
    </source>
</evidence>
<keyword evidence="2" id="KW-1003">Cell membrane</keyword>
<dbReference type="PANTHER" id="PTHR34220:SF7">
    <property type="entry name" value="SENSOR HISTIDINE KINASE YPDA"/>
    <property type="match status" value="1"/>
</dbReference>
<dbReference type="GO" id="GO:0005886">
    <property type="term" value="C:plasma membrane"/>
    <property type="evidence" value="ECO:0007669"/>
    <property type="project" value="UniProtKB-SubCell"/>
</dbReference>
<dbReference type="EMBL" id="VCIW01000012">
    <property type="protein sequence ID" value="TLS50905.1"/>
    <property type="molecule type" value="Genomic_DNA"/>
</dbReference>
<dbReference type="GO" id="GO:0000155">
    <property type="term" value="F:phosphorelay sensor kinase activity"/>
    <property type="evidence" value="ECO:0007669"/>
    <property type="project" value="InterPro"/>
</dbReference>
<feature type="domain" description="HAMP" evidence="8">
    <location>
        <begin position="319"/>
        <end position="371"/>
    </location>
</feature>
<keyword evidence="5 7" id="KW-0472">Membrane</keyword>
<dbReference type="OrthoDB" id="2490356at2"/>
<dbReference type="InterPro" id="IPR036890">
    <property type="entry name" value="HATPase_C_sf"/>
</dbReference>
<dbReference type="Gene3D" id="3.30.565.10">
    <property type="entry name" value="Histidine kinase-like ATPase, C-terminal domain"/>
    <property type="match status" value="1"/>
</dbReference>
<evidence type="ECO:0000256" key="3">
    <source>
        <dbReference type="ARBA" id="ARBA00022553"/>
    </source>
</evidence>